<name>A0A5J4X0J3_9EUKA</name>
<evidence type="ECO:0000313" key="2">
    <source>
        <dbReference type="EMBL" id="KAA6400754.1"/>
    </source>
</evidence>
<accession>A0A5J4X0J3</accession>
<dbReference type="AlphaFoldDB" id="A0A5J4X0J3"/>
<protein>
    <submittedName>
        <fullName evidence="2">Uncharacterized protein</fullName>
    </submittedName>
</protein>
<organism evidence="2 3">
    <name type="scientific">Streblomastix strix</name>
    <dbReference type="NCBI Taxonomy" id="222440"/>
    <lineage>
        <taxon>Eukaryota</taxon>
        <taxon>Metamonada</taxon>
        <taxon>Preaxostyla</taxon>
        <taxon>Oxymonadida</taxon>
        <taxon>Streblomastigidae</taxon>
        <taxon>Streblomastix</taxon>
    </lineage>
</organism>
<feature type="region of interest" description="Disordered" evidence="1">
    <location>
        <begin position="100"/>
        <end position="135"/>
    </location>
</feature>
<comment type="caution">
    <text evidence="2">The sequence shown here is derived from an EMBL/GenBank/DDBJ whole genome shotgun (WGS) entry which is preliminary data.</text>
</comment>
<proteinExistence type="predicted"/>
<feature type="region of interest" description="Disordered" evidence="1">
    <location>
        <begin position="1"/>
        <end position="28"/>
    </location>
</feature>
<feature type="compositionally biased region" description="Basic and acidic residues" evidence="1">
    <location>
        <begin position="1"/>
        <end position="13"/>
    </location>
</feature>
<reference evidence="2 3" key="1">
    <citation type="submission" date="2019-03" db="EMBL/GenBank/DDBJ databases">
        <title>Single cell metagenomics reveals metabolic interactions within the superorganism composed of flagellate Streblomastix strix and complex community of Bacteroidetes bacteria on its surface.</title>
        <authorList>
            <person name="Treitli S.C."/>
            <person name="Kolisko M."/>
            <person name="Husnik F."/>
            <person name="Keeling P."/>
            <person name="Hampl V."/>
        </authorList>
    </citation>
    <scope>NUCLEOTIDE SEQUENCE [LARGE SCALE GENOMIC DNA]</scope>
    <source>
        <strain evidence="2">ST1C</strain>
    </source>
</reference>
<dbReference type="EMBL" id="SNRW01000506">
    <property type="protein sequence ID" value="KAA6400754.1"/>
    <property type="molecule type" value="Genomic_DNA"/>
</dbReference>
<sequence length="411" mass="47876">MDVELQRLNDSNDRRKKKNHDQQTAQMELKIQQRTNSSYTRADKDYMKASIPETIISSNSSIHEVSLQDINTCIKTVRLDQLSIAESQTKTRLELELITEQKTHSPTLPDNSTLSNSNSRRIQTKKRRNVSDNQSKYRNQVWSQIEKEVDPQINNQRELAAMYCALLRFGQQLQEKKIQSIHLRTDNTTTSFNTNRKNFFRTFSYLTDQTLQQAENLQIQLKATFIPGIENRTIDSLYRLNGVGDYHFRKRIAELVFKTMPFILTIDLLVNKKKLTKWYCTISFYHPDIARDVFSISWKAEQPVIHHPIPLIGHCLQRMKQEKSYCNNDNPKLGRIILDASDSINDNKAKQYRVVKSNSLKWPNCDKMRIGSTSRRASGDFSFRQEQGRRGEVLYRYAMKSIGASDIAIKN</sequence>
<evidence type="ECO:0000256" key="1">
    <source>
        <dbReference type="SAM" id="MobiDB-lite"/>
    </source>
</evidence>
<dbReference type="Proteomes" id="UP000324800">
    <property type="component" value="Unassembled WGS sequence"/>
</dbReference>
<gene>
    <name evidence="2" type="ORF">EZS28_003720</name>
</gene>
<feature type="compositionally biased region" description="Polar residues" evidence="1">
    <location>
        <begin position="104"/>
        <end position="121"/>
    </location>
</feature>
<evidence type="ECO:0000313" key="3">
    <source>
        <dbReference type="Proteomes" id="UP000324800"/>
    </source>
</evidence>